<keyword evidence="2" id="KW-1185">Reference proteome</keyword>
<evidence type="ECO:0000313" key="1">
    <source>
        <dbReference type="EMBL" id="KAJ9124090.1"/>
    </source>
</evidence>
<gene>
    <name evidence="1" type="ORF">QFC22_000885</name>
</gene>
<protein>
    <submittedName>
        <fullName evidence="1">Uncharacterized protein</fullName>
    </submittedName>
</protein>
<sequence>MPRPPVETSAFEAFPAQEFDAWVDQLRNTIISGLEPDIPPTPILSSIALDAIQTAKREEVARAEAAARADAVRLAEEETRALQQELAARHAAVVEVEGTTSQMRYSPESDIPRDEYIGTLEQLFESQRRRGADERLNRRERSAESEDAQSVIDDDDNRQTGDEEEEEYEGEEDADTHQDFSSTQIFDQRFTTAQNFADEESVDGAGDQTEYHAGPSLSPYRQLEYDDNLVDGAGDQTEIVTRRYSQPSPIEVDLESDDDDEEGGPEADSEEGSESGSETGSEEGSEEGSDQVSREEFEEQPDETLATPVDDPHVLREKQSRHLTDQVNGNESTFEDSDREPDAPAEMEQVPELESEDDRMAAQDFRRAPATAQTYIDEERREDQDEFSGESERDGELASDEGGPAPPEDYARTLVTVRVNNQGTARLYHRVDIVSDQEDGEEAGSQTDDAASEQSGIDQTSTEDEGRDDEEIGVAQGGQYDIPARQIYLPTESLSRGCEEDAIEVDDDSDEECDQQQDTRSGSRQEGAMAEQSTSNLDNQSGEGSVASEQSIDGSDGSRSPARFRQEPLNHRRFSKEPSEVDGHESRSGDDGVFEDEAANSIIEDGDDVSVRSFHNESSYARDEGVDELADDDTHEEDTVHFSEPNRYIQPQPSDLWEASQIIDPALQPGAEVQSAVSEFTYVSYVADAANCVRQSTSSITIQEVVQSPTAEHVTLAQPESSAGVAPSQEADITTDDVQIVDDKSISSDEAEEREGDDKEITTIPRNESTPPIDESILPAADFEIAGVLASSTAAALDRHLTPLLSKATTEYEADDERSARQVPSASPSRETLEVNMNLADIATDLLSQTGSPREDTDSPVGRDHGVDGITQEDDDDELEADADVSSNGDDSHTHPNYIPTAVEETPQGDSGSPDSVAIAVQESAQLKVEMQNALIEEESPDDEQITTDATNLMESEDRSASPIGPSPAVPAGNLPSTELPESHLVTEIETPAGLHAELTGVETAMVPAAGPVEIHFQEHENKEVMEEKTATSDIASHGKDTASSPSAPSDDDMGATASPLEMLTREQAPDLQVQEYKQARSALAFDGTAEFVAIASPTESRKDELEEGEIRSGDEAADVGEEMQPCDTIVNDSAVEGEISMQNDEGIDQLDTSGSQEEGNQDLDADDLPSTTYANGIRCGLAEVMGSQQEGVCADEIATMEEEEGDETPEPDYDADSRESAEVVHYDSDDPRPMPSGVENDGIEVDPEDPEALQAEIRSHDLSDIPHKEEHLIEEDEEYNDDEPEHHIDGRPAGYDDYDVVDETDPNDIVLFEVAERSHNGIEDDRTTEQVVIQEMELRQQPGNAVRAERDSRDFAHATIGGEENENQDEIMPSAPSPEQIRDMPSDVTRERPASSEGDVPPMVMDASPSNEKEQDESDTRPVPDFTDLVEEPKSPRAGDFQKADADSLTPPAGSGVMGDDDIFDVPSPVQPSRPIEPHASVIALLDEAELPEPPQLGRSPSPLAPESLLQHDVALAMEPTPLLHKHDHHHNVVLEESHRIHEAKRQSFVSAIASVHEILPPPDESGEAPPGDDRHADYDSVPKTEQPDGNIVQSSTSSQAPPIRPEQSLEDAAMENVDDGDDPLRLDGPFDDSETMAPLRMERTEVYVELPAMGRPGSLSPEGMLSNVQQTPDDAPTGPATPIRPLMLGVDPTRHHHGPVPSMSFSSIRTDHSDISGSPAAHTRSQCHYHKIRFGRGVFSHVVLVPHCSIGTEAIREQMGASDLGRVTKEEMGKKRDLIFGNTFTSRMTSDVEPLPDNLEHQVRQLAGSDLLREGHVWLLPLEDVIPESATGRTDGDQNENHLHLQAPYHMRSSLKPQPSSQTPDRKRKRGSSHARSISATRSDGDMAGTDQRRSHSPSRVRAPREISQIAENDEENLQDRPMEKPDEEERNDQGDARSQQGLLSAEIDDDETETGADQEGGNDMQDMSEQAVSPLHLQQEHDELEEDDIEDLPSKKRVIELENGEGPSAVKITPAPKKAGWLSWLLGRKS</sequence>
<comment type="caution">
    <text evidence="1">The sequence shown here is derived from an EMBL/GenBank/DDBJ whole genome shotgun (WGS) entry which is preliminary data.</text>
</comment>
<evidence type="ECO:0000313" key="2">
    <source>
        <dbReference type="Proteomes" id="UP001243375"/>
    </source>
</evidence>
<reference evidence="1" key="1">
    <citation type="submission" date="2023-04" db="EMBL/GenBank/DDBJ databases">
        <title>Draft Genome sequencing of Naganishia species isolated from polar environments using Oxford Nanopore Technology.</title>
        <authorList>
            <person name="Leo P."/>
            <person name="Venkateswaran K."/>
        </authorList>
    </citation>
    <scope>NUCLEOTIDE SEQUENCE</scope>
    <source>
        <strain evidence="1">MNA-CCFEE 5425</strain>
    </source>
</reference>
<proteinExistence type="predicted"/>
<dbReference type="EMBL" id="JASBWU010000002">
    <property type="protein sequence ID" value="KAJ9124090.1"/>
    <property type="molecule type" value="Genomic_DNA"/>
</dbReference>
<name>A0ACC2XJ89_9TREE</name>
<accession>A0ACC2XJ89</accession>
<organism evidence="1 2">
    <name type="scientific">Naganishia vaughanmartiniae</name>
    <dbReference type="NCBI Taxonomy" id="1424756"/>
    <lineage>
        <taxon>Eukaryota</taxon>
        <taxon>Fungi</taxon>
        <taxon>Dikarya</taxon>
        <taxon>Basidiomycota</taxon>
        <taxon>Agaricomycotina</taxon>
        <taxon>Tremellomycetes</taxon>
        <taxon>Filobasidiales</taxon>
        <taxon>Filobasidiaceae</taxon>
        <taxon>Naganishia</taxon>
    </lineage>
</organism>
<dbReference type="Proteomes" id="UP001243375">
    <property type="component" value="Unassembled WGS sequence"/>
</dbReference>